<comment type="caution">
    <text evidence="1">The sequence shown here is derived from an EMBL/GenBank/DDBJ whole genome shotgun (WGS) entry which is preliminary data.</text>
</comment>
<dbReference type="Proteomes" id="UP000231407">
    <property type="component" value="Unassembled WGS sequence"/>
</dbReference>
<organism evidence="1 2">
    <name type="scientific">Candidatus Shapirobacteria bacterium CG06_land_8_20_14_3_00_40_12</name>
    <dbReference type="NCBI Taxonomy" id="1974881"/>
    <lineage>
        <taxon>Bacteria</taxon>
        <taxon>Candidatus Shapironibacteriota</taxon>
    </lineage>
</organism>
<evidence type="ECO:0000313" key="1">
    <source>
        <dbReference type="EMBL" id="PIU73642.1"/>
    </source>
</evidence>
<dbReference type="EMBL" id="PEWA01000015">
    <property type="protein sequence ID" value="PIU73642.1"/>
    <property type="molecule type" value="Genomic_DNA"/>
</dbReference>
<proteinExistence type="predicted"/>
<sequence length="99" mass="11872">MILADLEGFDWDGWNKIKNLVKHQVENKECEDVFFNQPKLVEFDKKHSTIEKRYKILGVTDRKRQLLVVFTIRNKKIRIISARDQSKKERLQLDQLSND</sequence>
<dbReference type="AlphaFoldDB" id="A0A2M7ASP7"/>
<protein>
    <recommendedName>
        <fullName evidence="3">BrnT family toxin</fullName>
    </recommendedName>
</protein>
<evidence type="ECO:0000313" key="2">
    <source>
        <dbReference type="Proteomes" id="UP000231407"/>
    </source>
</evidence>
<gene>
    <name evidence="1" type="ORF">COS78_01185</name>
</gene>
<evidence type="ECO:0008006" key="3">
    <source>
        <dbReference type="Google" id="ProtNLM"/>
    </source>
</evidence>
<dbReference type="InterPro" id="IPR038573">
    <property type="entry name" value="BrnT_sf"/>
</dbReference>
<dbReference type="InterPro" id="IPR007460">
    <property type="entry name" value="BrnT_toxin"/>
</dbReference>
<dbReference type="Gene3D" id="3.10.450.530">
    <property type="entry name" value="Ribonuclease toxin, BrnT, of type II toxin-antitoxin system"/>
    <property type="match status" value="1"/>
</dbReference>
<accession>A0A2M7ASP7</accession>
<dbReference type="Pfam" id="PF04365">
    <property type="entry name" value="BrnT_toxin"/>
    <property type="match status" value="1"/>
</dbReference>
<reference evidence="2" key="1">
    <citation type="submission" date="2017-09" db="EMBL/GenBank/DDBJ databases">
        <title>Depth-based differentiation of microbial function through sediment-hosted aquifers and enrichment of novel symbionts in the deep terrestrial subsurface.</title>
        <authorList>
            <person name="Probst A.J."/>
            <person name="Ladd B."/>
            <person name="Jarett J.K."/>
            <person name="Geller-Mcgrath D.E."/>
            <person name="Sieber C.M.K."/>
            <person name="Emerson J.B."/>
            <person name="Anantharaman K."/>
            <person name="Thomas B.C."/>
            <person name="Malmstrom R."/>
            <person name="Stieglmeier M."/>
            <person name="Klingl A."/>
            <person name="Woyke T."/>
            <person name="Ryan C.M."/>
            <person name="Banfield J.F."/>
        </authorList>
    </citation>
    <scope>NUCLEOTIDE SEQUENCE [LARGE SCALE GENOMIC DNA]</scope>
</reference>
<name>A0A2M7ASP7_9BACT</name>